<keyword evidence="2" id="KW-1185">Reference proteome</keyword>
<dbReference type="STRING" id="100053.GCA_002009845_03553"/>
<dbReference type="EMBL" id="AHMT02000053">
    <property type="protein sequence ID" value="EQA60724.1"/>
    <property type="molecule type" value="Genomic_DNA"/>
</dbReference>
<protein>
    <submittedName>
        <fullName evidence="1">Uncharacterized protein</fullName>
    </submittedName>
</protein>
<proteinExistence type="predicted"/>
<organism evidence="1 2">
    <name type="scientific">Leptospira alexanderi serovar Manhao 3 str. L 60</name>
    <dbReference type="NCBI Taxonomy" id="1049759"/>
    <lineage>
        <taxon>Bacteria</taxon>
        <taxon>Pseudomonadati</taxon>
        <taxon>Spirochaetota</taxon>
        <taxon>Spirochaetia</taxon>
        <taxon>Leptospirales</taxon>
        <taxon>Leptospiraceae</taxon>
        <taxon>Leptospira</taxon>
    </lineage>
</organism>
<accession>V6I5G5</accession>
<sequence>MTKTYLKNTLSLFKTSIPIILCYMNHFEKIVDRYGGWKLWDRLDFVEFYFQHLGGPLPLLKGLGRTFGKYGSVKVFPKKFVAEFLEYPAPGKKIVFQNGKVGIFNANDDSNTFTIPNYRDSFRGLRKYRRWSSLDASYFFGYAVTQYLSVPFILKKYTVREVELTDGGLQVDVEFPQYLHTHCEKQSYRFDKEGLLVRNDYTADIVGPWAKGAHFTTHFQEIDGLPIPTKRNVFVRLGGFVTPIPVLSAELKPLKIHFR</sequence>
<dbReference type="AlphaFoldDB" id="V6I5G5"/>
<name>V6I5G5_9LEPT</name>
<dbReference type="Proteomes" id="UP000018747">
    <property type="component" value="Unassembled WGS sequence"/>
</dbReference>
<evidence type="ECO:0000313" key="2">
    <source>
        <dbReference type="Proteomes" id="UP000018747"/>
    </source>
</evidence>
<reference evidence="1" key="1">
    <citation type="submission" date="2013-05" db="EMBL/GenBank/DDBJ databases">
        <authorList>
            <person name="Harkins D.M."/>
            <person name="Durkin A.S."/>
            <person name="Brinkac L.M."/>
            <person name="Haft D.H."/>
            <person name="Selengut J.D."/>
            <person name="Sanka R."/>
            <person name="DePew J."/>
            <person name="Purushe J."/>
            <person name="Hartskeerl R.A."/>
            <person name="Ahmed A."/>
            <person name="van der Linden H."/>
            <person name="Goris M.G.A."/>
            <person name="Vinetz J.M."/>
            <person name="Sutton G.G."/>
            <person name="Nierman W.C."/>
            <person name="Fouts D.E."/>
        </authorList>
    </citation>
    <scope>NUCLEOTIDE SEQUENCE [LARGE SCALE GENOMIC DNA]</scope>
    <source>
        <strain evidence="1">L 60</strain>
    </source>
</reference>
<evidence type="ECO:0000313" key="1">
    <source>
        <dbReference type="EMBL" id="EQA60724.1"/>
    </source>
</evidence>
<gene>
    <name evidence="1" type="ORF">LEP1GSC062_1880</name>
</gene>
<comment type="caution">
    <text evidence="1">The sequence shown here is derived from an EMBL/GenBank/DDBJ whole genome shotgun (WGS) entry which is preliminary data.</text>
</comment>